<evidence type="ECO:0000313" key="2">
    <source>
        <dbReference type="EnsemblPlants" id="Kaladp0048s0568.1.v1.1.CDS.1"/>
    </source>
</evidence>
<dbReference type="EnsemblPlants" id="Kaladp0048s0568.1.v1.1">
    <property type="protein sequence ID" value="Kaladp0048s0568.1.v1.1.CDS.1"/>
    <property type="gene ID" value="Kaladp0048s0568.v1.1"/>
</dbReference>
<evidence type="ECO:0000256" key="1">
    <source>
        <dbReference type="SAM" id="Coils"/>
    </source>
</evidence>
<name>A0A7N0TYM5_KALFE</name>
<dbReference type="Gramene" id="Kaladp0048s0568.1.v1.1">
    <property type="protein sequence ID" value="Kaladp0048s0568.1.v1.1.CDS.1"/>
    <property type="gene ID" value="Kaladp0048s0568.v1.1"/>
</dbReference>
<dbReference type="SUPFAM" id="SSF161270">
    <property type="entry name" value="PspA lactotransferrin-binding region"/>
    <property type="match status" value="1"/>
</dbReference>
<dbReference type="Gene3D" id="1.10.287.1490">
    <property type="match status" value="1"/>
</dbReference>
<keyword evidence="1" id="KW-0175">Coiled coil</keyword>
<evidence type="ECO:0000313" key="3">
    <source>
        <dbReference type="Proteomes" id="UP000594263"/>
    </source>
</evidence>
<organism evidence="2 3">
    <name type="scientific">Kalanchoe fedtschenkoi</name>
    <name type="common">Lavender scallops</name>
    <name type="synonym">South American air plant</name>
    <dbReference type="NCBI Taxonomy" id="63787"/>
    <lineage>
        <taxon>Eukaryota</taxon>
        <taxon>Viridiplantae</taxon>
        <taxon>Streptophyta</taxon>
        <taxon>Embryophyta</taxon>
        <taxon>Tracheophyta</taxon>
        <taxon>Spermatophyta</taxon>
        <taxon>Magnoliopsida</taxon>
        <taxon>eudicotyledons</taxon>
        <taxon>Gunneridae</taxon>
        <taxon>Pentapetalae</taxon>
        <taxon>Saxifragales</taxon>
        <taxon>Crassulaceae</taxon>
        <taxon>Kalanchoe</taxon>
    </lineage>
</organism>
<proteinExistence type="predicted"/>
<dbReference type="AlphaFoldDB" id="A0A7N0TYM5"/>
<dbReference type="Proteomes" id="UP000594263">
    <property type="component" value="Unplaced"/>
</dbReference>
<sequence>MADDSLVDDGAAEDQTAESFYDFETSTSKVSDLVKKVEALERERSELVKENNEVKERVKKWEEEVLGLKSEKERMQEVVKKTEEERKALAAIASRAADLETEVSRLQHDLVSAISDGDESNAELREVRKALEEKKASLNKLEKEKEATEESFVNEVAGAKKAKTLVEA</sequence>
<feature type="coiled-coil region" evidence="1">
    <location>
        <begin position="23"/>
        <end position="151"/>
    </location>
</feature>
<protein>
    <submittedName>
        <fullName evidence="2">Uncharacterized protein</fullName>
    </submittedName>
</protein>
<accession>A0A7N0TYM5</accession>
<reference evidence="2" key="1">
    <citation type="submission" date="2021-01" db="UniProtKB">
        <authorList>
            <consortium name="EnsemblPlants"/>
        </authorList>
    </citation>
    <scope>IDENTIFICATION</scope>
</reference>
<keyword evidence="3" id="KW-1185">Reference proteome</keyword>